<dbReference type="PROSITE" id="PS01039">
    <property type="entry name" value="SBP_BACTERIAL_3"/>
    <property type="match status" value="1"/>
</dbReference>
<dbReference type="PROSITE" id="PS51257">
    <property type="entry name" value="PROKAR_LIPOPROTEIN"/>
    <property type="match status" value="1"/>
</dbReference>
<dbReference type="GO" id="GO:0030288">
    <property type="term" value="C:outer membrane-bounded periplasmic space"/>
    <property type="evidence" value="ECO:0007669"/>
    <property type="project" value="TreeGrafter"/>
</dbReference>
<reference evidence="7" key="1">
    <citation type="submission" date="2020-09" db="EMBL/GenBank/DDBJ databases">
        <title>Streptomyces grisecoloratus sp. nov., isolated from cotton soil.</title>
        <authorList>
            <person name="Xing L."/>
        </authorList>
    </citation>
    <scope>NUCLEOTIDE SEQUENCE</scope>
    <source>
        <strain evidence="7">TRM S81-3</strain>
    </source>
</reference>
<proteinExistence type="inferred from homology"/>
<dbReference type="RefSeq" id="WP_188182601.1">
    <property type="nucleotide sequence ID" value="NZ_JACVQF010000200.1"/>
</dbReference>
<keyword evidence="2" id="KW-0813">Transport</keyword>
<dbReference type="CDD" id="cd13690">
    <property type="entry name" value="PBP2_GluB"/>
    <property type="match status" value="1"/>
</dbReference>
<feature type="region of interest" description="Disordered" evidence="5">
    <location>
        <begin position="37"/>
        <end position="63"/>
    </location>
</feature>
<dbReference type="GO" id="GO:0006865">
    <property type="term" value="P:amino acid transport"/>
    <property type="evidence" value="ECO:0007669"/>
    <property type="project" value="TreeGrafter"/>
</dbReference>
<evidence type="ECO:0000256" key="4">
    <source>
        <dbReference type="RuleBase" id="RU003744"/>
    </source>
</evidence>
<organism evidence="7 8">
    <name type="scientific">Streptomyces griseicoloratus</name>
    <dbReference type="NCBI Taxonomy" id="2752516"/>
    <lineage>
        <taxon>Bacteria</taxon>
        <taxon>Bacillati</taxon>
        <taxon>Actinomycetota</taxon>
        <taxon>Actinomycetes</taxon>
        <taxon>Kitasatosporales</taxon>
        <taxon>Streptomycetaceae</taxon>
        <taxon>Streptomyces</taxon>
    </lineage>
</organism>
<dbReference type="GO" id="GO:0005576">
    <property type="term" value="C:extracellular region"/>
    <property type="evidence" value="ECO:0007669"/>
    <property type="project" value="TreeGrafter"/>
</dbReference>
<sequence>MTARPSSSGRRRPPAVAAALAVVLPAVLVTACGRAGPVTGSAGRPDSPPRYPAARDVSVPGSSVHTRAVRRGTVRVGVKSDHPFLGFEDPVTGRRYGFDIEIATMIAADLGFPADRIRWQTVPPQARETALAQKDIDYYVAAYTINDERKKRVSFAGPYYVAGQDLLVRAQDTGIRGPGDVRGRRVCSVDGSTPYQRISQARYGARVVGHDSYAHCVQDLITGMVDAVTGDDAILKGYAAQNGRRLRVVGRPFSREPYGIGLAHDEAALRGAVNDALQHHMDNGDWLRAYRATLGRAGGPLPRPPLLRRY</sequence>
<comment type="caution">
    <text evidence="7">The sequence shown here is derived from an EMBL/GenBank/DDBJ whole genome shotgun (WGS) entry which is preliminary data.</text>
</comment>
<dbReference type="SMART" id="SM00062">
    <property type="entry name" value="PBPb"/>
    <property type="match status" value="1"/>
</dbReference>
<dbReference type="InterPro" id="IPR018313">
    <property type="entry name" value="SBP_3_CS"/>
</dbReference>
<gene>
    <name evidence="7" type="ORF">H0H10_21185</name>
</gene>
<dbReference type="InterPro" id="IPR051455">
    <property type="entry name" value="Bact_solute-bind_prot3"/>
</dbReference>
<feature type="domain" description="Solute-binding protein family 3/N-terminal" evidence="6">
    <location>
        <begin position="73"/>
        <end position="297"/>
    </location>
</feature>
<protein>
    <submittedName>
        <fullName evidence="7">Glutamate ABC transporter substrate-binding protein</fullName>
    </submittedName>
</protein>
<evidence type="ECO:0000256" key="5">
    <source>
        <dbReference type="SAM" id="MobiDB-lite"/>
    </source>
</evidence>
<comment type="similarity">
    <text evidence="1 4">Belongs to the bacterial solute-binding protein 3 family.</text>
</comment>
<evidence type="ECO:0000313" key="7">
    <source>
        <dbReference type="EMBL" id="MBD0421634.1"/>
    </source>
</evidence>
<keyword evidence="8" id="KW-1185">Reference proteome</keyword>
<dbReference type="Gene3D" id="3.40.190.10">
    <property type="entry name" value="Periplasmic binding protein-like II"/>
    <property type="match status" value="2"/>
</dbReference>
<dbReference type="AlphaFoldDB" id="A0A926L572"/>
<evidence type="ECO:0000313" key="8">
    <source>
        <dbReference type="Proteomes" id="UP000621210"/>
    </source>
</evidence>
<dbReference type="Pfam" id="PF00497">
    <property type="entry name" value="SBP_bac_3"/>
    <property type="match status" value="1"/>
</dbReference>
<reference evidence="7" key="2">
    <citation type="submission" date="2020-09" db="EMBL/GenBank/DDBJ databases">
        <authorList>
            <person name="Luo X."/>
        </authorList>
    </citation>
    <scope>NUCLEOTIDE SEQUENCE</scope>
    <source>
        <strain evidence="7">TRM S81-3</strain>
    </source>
</reference>
<evidence type="ECO:0000256" key="1">
    <source>
        <dbReference type="ARBA" id="ARBA00010333"/>
    </source>
</evidence>
<evidence type="ECO:0000256" key="2">
    <source>
        <dbReference type="ARBA" id="ARBA00022448"/>
    </source>
</evidence>
<evidence type="ECO:0000256" key="3">
    <source>
        <dbReference type="ARBA" id="ARBA00022729"/>
    </source>
</evidence>
<dbReference type="EMBL" id="JACVQF010000200">
    <property type="protein sequence ID" value="MBD0421634.1"/>
    <property type="molecule type" value="Genomic_DNA"/>
</dbReference>
<dbReference type="PANTHER" id="PTHR30085">
    <property type="entry name" value="AMINO ACID ABC TRANSPORTER PERMEASE"/>
    <property type="match status" value="1"/>
</dbReference>
<dbReference type="InterPro" id="IPR001638">
    <property type="entry name" value="Solute-binding_3/MltF_N"/>
</dbReference>
<dbReference type="Proteomes" id="UP000621210">
    <property type="component" value="Unassembled WGS sequence"/>
</dbReference>
<dbReference type="PANTHER" id="PTHR30085:SF6">
    <property type="entry name" value="ABC TRANSPORTER GLUTAMINE-BINDING PROTEIN GLNH"/>
    <property type="match status" value="1"/>
</dbReference>
<dbReference type="SUPFAM" id="SSF53850">
    <property type="entry name" value="Periplasmic binding protein-like II"/>
    <property type="match status" value="1"/>
</dbReference>
<name>A0A926L572_9ACTN</name>
<keyword evidence="3" id="KW-0732">Signal</keyword>
<accession>A0A926L572</accession>
<evidence type="ECO:0000259" key="6">
    <source>
        <dbReference type="SMART" id="SM00062"/>
    </source>
</evidence>